<dbReference type="PROSITE" id="PS00502">
    <property type="entry name" value="POLYGALACTURONASE"/>
    <property type="match status" value="1"/>
</dbReference>
<keyword evidence="6 14" id="KW-0378">Hydrolase</keyword>
<evidence type="ECO:0000256" key="7">
    <source>
        <dbReference type="ARBA" id="ARBA00023180"/>
    </source>
</evidence>
<dbReference type="OrthoDB" id="187139at2759"/>
<evidence type="ECO:0000256" key="12">
    <source>
        <dbReference type="ARBA" id="ARBA00037278"/>
    </source>
</evidence>
<evidence type="ECO:0000256" key="6">
    <source>
        <dbReference type="ARBA" id="ARBA00022801"/>
    </source>
</evidence>
<comment type="similarity">
    <text evidence="2 14">Belongs to the glycosyl hydrolase 28 family.</text>
</comment>
<proteinExistence type="inferred from homology"/>
<dbReference type="InterPro" id="IPR000743">
    <property type="entry name" value="Glyco_hydro_28"/>
</dbReference>
<dbReference type="AlphaFoldDB" id="A0A5N5WVT4"/>
<evidence type="ECO:0000256" key="2">
    <source>
        <dbReference type="ARBA" id="ARBA00008834"/>
    </source>
</evidence>
<dbReference type="EMBL" id="ML732243">
    <property type="protein sequence ID" value="KAB8072621.1"/>
    <property type="molecule type" value="Genomic_DNA"/>
</dbReference>
<evidence type="ECO:0000256" key="8">
    <source>
        <dbReference type="ARBA" id="ARBA00023277"/>
    </source>
</evidence>
<feature type="active site" evidence="13">
    <location>
        <position position="151"/>
    </location>
</feature>
<evidence type="ECO:0000256" key="3">
    <source>
        <dbReference type="ARBA" id="ARBA00022525"/>
    </source>
</evidence>
<keyword evidence="7" id="KW-0325">Glycoprotein</keyword>
<sequence length="301" mass="31150">MYGVTRKQAVMTLEDVNDVSIISKTGTGVIDGNGQAAWEILDSNKSYSRVKCLLYMTGKTSGVTISGITMKNPPNVFSSVRNGVSNIAYSDLTLTAVSTTDALPKNTDGFDIAGMGICMMNITVVNGDDCIAVQNGAEDVTVTNIHCTGSHGLSIGSIGKTTGKVDTVKNILFKDAKMTNCSKAAGIKIYSGGYGTADVSNVENVIVDGTSYAFQIQSCYGSDDKEFASKPSTAKLTDVVVKGFTGATDKDEPIANINCPAKGTCGLSLSDMKVKASSGKAEYQCANAGSIGVECVPGASG</sequence>
<dbReference type="GO" id="GO:0005576">
    <property type="term" value="C:extracellular region"/>
    <property type="evidence" value="ECO:0007669"/>
    <property type="project" value="UniProtKB-SubCell"/>
</dbReference>
<evidence type="ECO:0000256" key="13">
    <source>
        <dbReference type="PROSITE-ProRule" id="PRU10052"/>
    </source>
</evidence>
<dbReference type="Pfam" id="PF00295">
    <property type="entry name" value="Glyco_hydro_28"/>
    <property type="match status" value="1"/>
</dbReference>
<dbReference type="PANTHER" id="PTHR31736">
    <property type="match status" value="1"/>
</dbReference>
<gene>
    <name evidence="15" type="ORF">BDV29DRAFT_149263</name>
</gene>
<dbReference type="GO" id="GO:0004650">
    <property type="term" value="F:polygalacturonase activity"/>
    <property type="evidence" value="ECO:0007669"/>
    <property type="project" value="InterPro"/>
</dbReference>
<evidence type="ECO:0000313" key="15">
    <source>
        <dbReference type="EMBL" id="KAB8072621.1"/>
    </source>
</evidence>
<evidence type="ECO:0000256" key="9">
    <source>
        <dbReference type="ARBA" id="ARBA00023295"/>
    </source>
</evidence>
<evidence type="ECO:0000256" key="4">
    <source>
        <dbReference type="ARBA" id="ARBA00022729"/>
    </source>
</evidence>
<evidence type="ECO:0000256" key="11">
    <source>
        <dbReference type="ARBA" id="ARBA00023326"/>
    </source>
</evidence>
<accession>A0A5N5WVT4</accession>
<evidence type="ECO:0000313" key="16">
    <source>
        <dbReference type="Proteomes" id="UP000326565"/>
    </source>
</evidence>
<keyword evidence="4" id="KW-0732">Signal</keyword>
<dbReference type="Gene3D" id="2.160.20.10">
    <property type="entry name" value="Single-stranded right-handed beta-helix, Pectin lyase-like"/>
    <property type="match status" value="1"/>
</dbReference>
<dbReference type="InterPro" id="IPR012334">
    <property type="entry name" value="Pectin_lyas_fold"/>
</dbReference>
<name>A0A5N5WVT4_9EURO</name>
<keyword evidence="8" id="KW-0119">Carbohydrate metabolism</keyword>
<keyword evidence="9 14" id="KW-0326">Glycosidase</keyword>
<evidence type="ECO:0000256" key="14">
    <source>
        <dbReference type="RuleBase" id="RU361169"/>
    </source>
</evidence>
<dbReference type="GO" id="GO:0000272">
    <property type="term" value="P:polysaccharide catabolic process"/>
    <property type="evidence" value="ECO:0007669"/>
    <property type="project" value="UniProtKB-KW"/>
</dbReference>
<dbReference type="GO" id="GO:0016829">
    <property type="term" value="F:lyase activity"/>
    <property type="evidence" value="ECO:0007669"/>
    <property type="project" value="UniProtKB-KW"/>
</dbReference>
<organism evidence="15 16">
    <name type="scientific">Aspergillus leporis</name>
    <dbReference type="NCBI Taxonomy" id="41062"/>
    <lineage>
        <taxon>Eukaryota</taxon>
        <taxon>Fungi</taxon>
        <taxon>Dikarya</taxon>
        <taxon>Ascomycota</taxon>
        <taxon>Pezizomycotina</taxon>
        <taxon>Eurotiomycetes</taxon>
        <taxon>Eurotiomycetidae</taxon>
        <taxon>Eurotiales</taxon>
        <taxon>Aspergillaceae</taxon>
        <taxon>Aspergillus</taxon>
        <taxon>Aspergillus subgen. Circumdati</taxon>
    </lineage>
</organism>
<dbReference type="SUPFAM" id="SSF51126">
    <property type="entry name" value="Pectin lyase-like"/>
    <property type="match status" value="1"/>
</dbReference>
<evidence type="ECO:0000256" key="5">
    <source>
        <dbReference type="ARBA" id="ARBA00022737"/>
    </source>
</evidence>
<dbReference type="GO" id="GO:0071555">
    <property type="term" value="P:cell wall organization"/>
    <property type="evidence" value="ECO:0007669"/>
    <property type="project" value="UniProtKB-KW"/>
</dbReference>
<comment type="function">
    <text evidence="12">Pectinolytic enzyme involved in the degradation of xylogalacturonan (xga), a galacturonan backbone heavily substituted with xylose, and which is one important component of the hairy regions of pectin. Activity requires a galacturonic acid backbone substituted with xylose.</text>
</comment>
<comment type="subcellular location">
    <subcellularLocation>
        <location evidence="1">Secreted</location>
    </subcellularLocation>
</comment>
<protein>
    <submittedName>
        <fullName evidence="15">Pectin lyase fold/virulence factor</fullName>
    </submittedName>
</protein>
<dbReference type="PANTHER" id="PTHR31736:SF9">
    <property type="entry name" value="ENDO-XYLOGALACTURONAN HYDROLASE A-RELATED"/>
    <property type="match status" value="1"/>
</dbReference>
<keyword evidence="16" id="KW-1185">Reference proteome</keyword>
<dbReference type="InterPro" id="IPR011050">
    <property type="entry name" value="Pectin_lyase_fold/virulence"/>
</dbReference>
<dbReference type="Proteomes" id="UP000326565">
    <property type="component" value="Unassembled WGS sequence"/>
</dbReference>
<evidence type="ECO:0000256" key="10">
    <source>
        <dbReference type="ARBA" id="ARBA00023316"/>
    </source>
</evidence>
<keyword evidence="10" id="KW-0961">Cell wall biogenesis/degradation</keyword>
<keyword evidence="11" id="KW-0624">Polysaccharide degradation</keyword>
<keyword evidence="15" id="KW-0456">Lyase</keyword>
<reference evidence="15 16" key="1">
    <citation type="submission" date="2019-04" db="EMBL/GenBank/DDBJ databases">
        <title>Friends and foes A comparative genomics study of 23 Aspergillus species from section Flavi.</title>
        <authorList>
            <consortium name="DOE Joint Genome Institute"/>
            <person name="Kjaerbolling I."/>
            <person name="Vesth T."/>
            <person name="Frisvad J.C."/>
            <person name="Nybo J.L."/>
            <person name="Theobald S."/>
            <person name="Kildgaard S."/>
            <person name="Isbrandt T."/>
            <person name="Kuo A."/>
            <person name="Sato A."/>
            <person name="Lyhne E.K."/>
            <person name="Kogle M.E."/>
            <person name="Wiebenga A."/>
            <person name="Kun R.S."/>
            <person name="Lubbers R.J."/>
            <person name="Makela M.R."/>
            <person name="Barry K."/>
            <person name="Chovatia M."/>
            <person name="Clum A."/>
            <person name="Daum C."/>
            <person name="Haridas S."/>
            <person name="He G."/>
            <person name="LaButti K."/>
            <person name="Lipzen A."/>
            <person name="Mondo S."/>
            <person name="Riley R."/>
            <person name="Salamov A."/>
            <person name="Simmons B.A."/>
            <person name="Magnuson J.K."/>
            <person name="Henrissat B."/>
            <person name="Mortensen U.H."/>
            <person name="Larsen T.O."/>
            <person name="Devries R.P."/>
            <person name="Grigoriev I.V."/>
            <person name="Machida M."/>
            <person name="Baker S.E."/>
            <person name="Andersen M.R."/>
        </authorList>
    </citation>
    <scope>NUCLEOTIDE SEQUENCE [LARGE SCALE GENOMIC DNA]</scope>
    <source>
        <strain evidence="15 16">CBS 151.66</strain>
    </source>
</reference>
<keyword evidence="5" id="KW-0677">Repeat</keyword>
<keyword evidence="3" id="KW-0964">Secreted</keyword>
<evidence type="ECO:0000256" key="1">
    <source>
        <dbReference type="ARBA" id="ARBA00004613"/>
    </source>
</evidence>